<proteinExistence type="predicted"/>
<evidence type="ECO:0000313" key="2">
    <source>
        <dbReference type="Proteomes" id="UP000228896"/>
    </source>
</evidence>
<protein>
    <submittedName>
        <fullName evidence="1">Uncharacterized protein</fullName>
    </submittedName>
</protein>
<evidence type="ECO:0000313" key="1">
    <source>
        <dbReference type="EMBL" id="PIV52159.1"/>
    </source>
</evidence>
<accession>A0A2M7DQX3</accession>
<reference evidence="2" key="1">
    <citation type="submission" date="2017-09" db="EMBL/GenBank/DDBJ databases">
        <title>Depth-based differentiation of microbial function through sediment-hosted aquifers and enrichment of novel symbionts in the deep terrestrial subsurface.</title>
        <authorList>
            <person name="Probst A.J."/>
            <person name="Ladd B."/>
            <person name="Jarett J.K."/>
            <person name="Geller-Mcgrath D.E."/>
            <person name="Sieber C.M.K."/>
            <person name="Emerson J.B."/>
            <person name="Anantharaman K."/>
            <person name="Thomas B.C."/>
            <person name="Malmstrom R."/>
            <person name="Stieglmeier M."/>
            <person name="Klingl A."/>
            <person name="Woyke T."/>
            <person name="Ryan C.M."/>
            <person name="Banfield J.F."/>
        </authorList>
    </citation>
    <scope>NUCLEOTIDE SEQUENCE [LARGE SCALE GENOMIC DNA]</scope>
</reference>
<sequence>MINIKNLKNRFEKNFGKIEKIRPDEIREQTKEASHEKSDKKWIEEFKQKEIIAEEEKIQETRQTGGMISIANAQKKRQQREKQIEKILEEDLDQVYMELSPPNQMRFRQAGEETANLINNLLDKAKVKVAKILKLIKKWLSIIPSINNFFLEQTAKIKTDKILKIKRDKEN</sequence>
<dbReference type="AlphaFoldDB" id="A0A2M7DQX3"/>
<gene>
    <name evidence="1" type="ORF">COS18_00210</name>
</gene>
<dbReference type="Proteomes" id="UP000228896">
    <property type="component" value="Unassembled WGS sequence"/>
</dbReference>
<dbReference type="EMBL" id="PETS01000003">
    <property type="protein sequence ID" value="PIV52159.1"/>
    <property type="molecule type" value="Genomic_DNA"/>
</dbReference>
<name>A0A2M7DQX3_9BACT</name>
<organism evidence="1 2">
    <name type="scientific">Candidatus Falkowbacteria bacterium CG02_land_8_20_14_3_00_36_14</name>
    <dbReference type="NCBI Taxonomy" id="1974560"/>
    <lineage>
        <taxon>Bacteria</taxon>
        <taxon>Candidatus Falkowiibacteriota</taxon>
    </lineage>
</organism>
<comment type="caution">
    <text evidence="1">The sequence shown here is derived from an EMBL/GenBank/DDBJ whole genome shotgun (WGS) entry which is preliminary data.</text>
</comment>